<protein>
    <recommendedName>
        <fullName evidence="8">P-loop containing nucleoside triphosphate hydrolase protein</fullName>
    </recommendedName>
</protein>
<dbReference type="EMBL" id="CP063406">
    <property type="protein sequence ID" value="QSZ31391.1"/>
    <property type="molecule type" value="Genomic_DNA"/>
</dbReference>
<evidence type="ECO:0000313" key="6">
    <source>
        <dbReference type="EMBL" id="QSZ31391.1"/>
    </source>
</evidence>
<reference evidence="6" key="1">
    <citation type="submission" date="2020-10" db="EMBL/GenBank/DDBJ databases">
        <title>Genome Sequence of Monilinia vaccinii-corymbosi Sheds Light on Mummy Berry Disease Infection of Blueberry and Mating Type.</title>
        <authorList>
            <person name="Yow A.G."/>
            <person name="Zhang Y."/>
            <person name="Bansal K."/>
            <person name="Eacker S.M."/>
            <person name="Sullivan S."/>
            <person name="Liachko I."/>
            <person name="Cubeta M.A."/>
            <person name="Rollins J.A."/>
            <person name="Ashrafi H."/>
        </authorList>
    </citation>
    <scope>NUCLEOTIDE SEQUENCE</scope>
    <source>
        <strain evidence="6">RL-1</strain>
    </source>
</reference>
<dbReference type="Gene3D" id="3.40.50.300">
    <property type="entry name" value="P-loop containing nucleotide triphosphate hydrolases"/>
    <property type="match status" value="4"/>
</dbReference>
<accession>A0A8A3P736</accession>
<dbReference type="Pfam" id="PF13086">
    <property type="entry name" value="AAA_11"/>
    <property type="match status" value="1"/>
</dbReference>
<dbReference type="AlphaFoldDB" id="A0A8A3P736"/>
<evidence type="ECO:0000313" key="7">
    <source>
        <dbReference type="Proteomes" id="UP000672032"/>
    </source>
</evidence>
<feature type="compositionally biased region" description="Low complexity" evidence="3">
    <location>
        <begin position="842"/>
        <end position="858"/>
    </location>
</feature>
<feature type="domain" description="DNA2/NAM7 helicase-like C-terminal" evidence="5">
    <location>
        <begin position="389"/>
        <end position="622"/>
    </location>
</feature>
<dbReference type="Pfam" id="PF13087">
    <property type="entry name" value="AAA_12"/>
    <property type="match status" value="1"/>
</dbReference>
<proteinExistence type="predicted"/>
<evidence type="ECO:0000259" key="5">
    <source>
        <dbReference type="Pfam" id="PF13087"/>
    </source>
</evidence>
<dbReference type="FunFam" id="3.40.50.300:FF:001660">
    <property type="entry name" value="NF-X1 finger and helicase protein, putative"/>
    <property type="match status" value="1"/>
</dbReference>
<dbReference type="InterPro" id="IPR047187">
    <property type="entry name" value="SF1_C_Upf1"/>
</dbReference>
<evidence type="ECO:0000256" key="1">
    <source>
        <dbReference type="ARBA" id="ARBA00022806"/>
    </source>
</evidence>
<dbReference type="InterPro" id="IPR027417">
    <property type="entry name" value="P-loop_NTPase"/>
</dbReference>
<dbReference type="PANTHER" id="PTHR10887:SF341">
    <property type="entry name" value="NFX1-TYPE ZINC FINGER-CONTAINING PROTEIN 1"/>
    <property type="match status" value="1"/>
</dbReference>
<dbReference type="InterPro" id="IPR041677">
    <property type="entry name" value="DNA2/NAM7_AAA_11"/>
</dbReference>
<dbReference type="GO" id="GO:0031048">
    <property type="term" value="P:regulatory ncRNA-mediated heterochromatin formation"/>
    <property type="evidence" value="ECO:0007669"/>
    <property type="project" value="TreeGrafter"/>
</dbReference>
<dbReference type="InterPro" id="IPR045055">
    <property type="entry name" value="DNA2/NAM7-like"/>
</dbReference>
<feature type="domain" description="DNA2/NAM7 helicase helicase" evidence="4">
    <location>
        <begin position="53"/>
        <end position="375"/>
    </location>
</feature>
<dbReference type="InterPro" id="IPR041679">
    <property type="entry name" value="DNA2/NAM7-like_C"/>
</dbReference>
<evidence type="ECO:0000256" key="2">
    <source>
        <dbReference type="SAM" id="Coils"/>
    </source>
</evidence>
<feature type="compositionally biased region" description="Polar residues" evidence="3">
    <location>
        <begin position="817"/>
        <end position="836"/>
    </location>
</feature>
<keyword evidence="2" id="KW-0175">Coiled coil</keyword>
<organism evidence="6 7">
    <name type="scientific">Monilinia vaccinii-corymbosi</name>
    <dbReference type="NCBI Taxonomy" id="61207"/>
    <lineage>
        <taxon>Eukaryota</taxon>
        <taxon>Fungi</taxon>
        <taxon>Dikarya</taxon>
        <taxon>Ascomycota</taxon>
        <taxon>Pezizomycotina</taxon>
        <taxon>Leotiomycetes</taxon>
        <taxon>Helotiales</taxon>
        <taxon>Sclerotiniaceae</taxon>
        <taxon>Monilinia</taxon>
    </lineage>
</organism>
<evidence type="ECO:0000259" key="4">
    <source>
        <dbReference type="Pfam" id="PF13086"/>
    </source>
</evidence>
<evidence type="ECO:0008006" key="8">
    <source>
        <dbReference type="Google" id="ProtNLM"/>
    </source>
</evidence>
<dbReference type="CDD" id="cd17936">
    <property type="entry name" value="EEXXEc_NFX1"/>
    <property type="match status" value="1"/>
</dbReference>
<dbReference type="GO" id="GO:0031380">
    <property type="term" value="C:nuclear RNA-directed RNA polymerase complex"/>
    <property type="evidence" value="ECO:0007669"/>
    <property type="project" value="TreeGrafter"/>
</dbReference>
<keyword evidence="1" id="KW-0347">Helicase</keyword>
<gene>
    <name evidence="6" type="ORF">DSL72_000956</name>
</gene>
<dbReference type="Proteomes" id="UP000672032">
    <property type="component" value="Chromosome 2"/>
</dbReference>
<keyword evidence="1" id="KW-0378">Hydrolase</keyword>
<dbReference type="OrthoDB" id="2423195at2759"/>
<keyword evidence="1" id="KW-0547">Nucleotide-binding</keyword>
<dbReference type="SUPFAM" id="SSF52540">
    <property type="entry name" value="P-loop containing nucleoside triphosphate hydrolases"/>
    <property type="match status" value="1"/>
</dbReference>
<sequence>MRDIPLAEELLSYNKGEAIQGPSFQPSQLKHKIKRSSGHDICALLQTPKPVILDDSQIQSLLAILFQRVSLIQGPPGTGKSFIGALGAKVLHDFTNETILVICYTNHALDQFLEDLMDIGIPDSDMVRLGAKSTERTKILSLREQTSSKLTPSQWSQINKLDDALIQHQVRLERAFKQYSSKNVNKQQILDYLEFLPGDLPFFDTFLVPVITEDGMTKVGKKGKAMDKFYLLNRWIRGMPDAGTLKDTQSEGSNMVWGIRRESRSAILSGWTSAIIEELVEEMHKIGLQFNADQAEKEGLLDQRDVNTIKSKRIIGCTTTAAAKYSTAIQAALPGVLLVEEAGEILEAHIFTALGKNTQQLILIGDHQQLRPKCNSYGLKVEQGDGYNLDMSLFERLVLGGFPHVTLTKQHRSRPEISSIIRHLTYPDLVDADSTRNRKPLLGIRDNIVFIDHRRPEDDVKVKEMRDDVDSTSSKANEYEASMVLKCVKYLAQQGYGSDRLVVLTPYVAQLRLLREKLATENDLILNDLDKYDLIRAGLYVDTGVKPSKTSLRLSTVGFYLPRVLYMSNRGQDNYQGEESDIVLVSMTRSNTQNDIGFMSQPQRLNVLVSRARDGLIIVGNSDTFIHARKGKDIWKKFFSLLSASGHIYQGFPVKCENHPDRMINLSTPEDFEKHCPDGGCKEACGVLLNCKIHHCPSRCHQIFDHSKMLCSAVIQQRCSNGHTIKSECHKGFSSTSCPKCEKERRETAEQARKDLDEQSRRDDKIQKHQKELETLQKEIEKAQQEIQDARLRSEHEAVLAQKRKDLSAIIDRRNKTQSTTAPYTSPEVTASTSSAPIAPNTASSTIPVPVSPAAPSAGITKSDIKQDRQKKVGIRVGKQSSASKIEWQRQKDQENARNPAIDKIMEMIGLEDVKSQVLRIKAKVDTSRRQGTDLTKERFGLILLGNPGTGMSSTTSYSIFSNSE</sequence>
<keyword evidence="1" id="KW-0067">ATP-binding</keyword>
<dbReference type="GO" id="GO:0004386">
    <property type="term" value="F:helicase activity"/>
    <property type="evidence" value="ECO:0007669"/>
    <property type="project" value="InterPro"/>
</dbReference>
<keyword evidence="7" id="KW-1185">Reference proteome</keyword>
<evidence type="ECO:0000256" key="3">
    <source>
        <dbReference type="SAM" id="MobiDB-lite"/>
    </source>
</evidence>
<feature type="coiled-coil region" evidence="2">
    <location>
        <begin position="742"/>
        <end position="793"/>
    </location>
</feature>
<dbReference type="CDD" id="cd06008">
    <property type="entry name" value="NF-X1-zinc-finger"/>
    <property type="match status" value="1"/>
</dbReference>
<dbReference type="CDD" id="cd18808">
    <property type="entry name" value="SF1_C_Upf1"/>
    <property type="match status" value="1"/>
</dbReference>
<name>A0A8A3P736_9HELO</name>
<feature type="region of interest" description="Disordered" evidence="3">
    <location>
        <begin position="811"/>
        <end position="870"/>
    </location>
</feature>
<dbReference type="PANTHER" id="PTHR10887">
    <property type="entry name" value="DNA2/NAM7 HELICASE FAMILY"/>
    <property type="match status" value="1"/>
</dbReference>